<evidence type="ECO:0000313" key="4">
    <source>
        <dbReference type="Proteomes" id="UP000584867"/>
    </source>
</evidence>
<comment type="caution">
    <text evidence="3">The sequence shown here is derived from an EMBL/GenBank/DDBJ whole genome shotgun (WGS) entry which is preliminary data.</text>
</comment>
<dbReference type="AlphaFoldDB" id="A0A7W7ZQ19"/>
<proteinExistence type="predicted"/>
<dbReference type="EMBL" id="JACHIO010000007">
    <property type="protein sequence ID" value="MBB5063657.1"/>
    <property type="molecule type" value="Genomic_DNA"/>
</dbReference>
<dbReference type="Proteomes" id="UP000584867">
    <property type="component" value="Unassembled WGS sequence"/>
</dbReference>
<keyword evidence="2" id="KW-0472">Membrane</keyword>
<keyword evidence="2" id="KW-1133">Transmembrane helix</keyword>
<dbReference type="RefSeq" id="WP_184254999.1">
    <property type="nucleotide sequence ID" value="NZ_JACHIO010000007.1"/>
</dbReference>
<organism evidence="3 4">
    <name type="scientific">Granulicella mallensis</name>
    <dbReference type="NCBI Taxonomy" id="940614"/>
    <lineage>
        <taxon>Bacteria</taxon>
        <taxon>Pseudomonadati</taxon>
        <taxon>Acidobacteriota</taxon>
        <taxon>Terriglobia</taxon>
        <taxon>Terriglobales</taxon>
        <taxon>Acidobacteriaceae</taxon>
        <taxon>Granulicella</taxon>
    </lineage>
</organism>
<evidence type="ECO:0000256" key="1">
    <source>
        <dbReference type="SAM" id="MobiDB-lite"/>
    </source>
</evidence>
<evidence type="ECO:0000256" key="2">
    <source>
        <dbReference type="SAM" id="Phobius"/>
    </source>
</evidence>
<gene>
    <name evidence="3" type="ORF">HDF15_002002</name>
</gene>
<name>A0A7W7ZQ19_9BACT</name>
<feature type="region of interest" description="Disordered" evidence="1">
    <location>
        <begin position="1"/>
        <end position="20"/>
    </location>
</feature>
<protein>
    <submittedName>
        <fullName evidence="3">Uncharacterized protein</fullName>
    </submittedName>
</protein>
<sequence>MILADKEETHSGASETDSRRELVGRVVASAPFSKTERLSSLLLYVCDVALDGRADELSEQNVGEAVFGRARDYDSANDGIVRAQVSRLRQRLDLYFDGEGAAEPIRIVIPRGGYVPFFEPRLQKEVVVPAPTPMPDPVISFAEPVRIEKRRIGSAGLMWGLIVVLAITVLALLLKMTIAPREVQPIHSAGHPFWSLMFAGDQPTTLVLADSNLVVWQGLMKRDVGLAEYLSGDYRTTIPPTATPLQIEALGIARGRYTSMIDVEMVQYFSQISQSERSKLGVRYTRDLRPNDLKLGNIILSGAPEANPWVQLFERDMNFVYSYDRANKKTSVLNRSPKGDEPRQWDSFQTDKQHQVYGVVAYLPNLSGNGNVLILEGTTIAGTESALDFVSDDAQLLLFLKQIRQSDGKIPHFEVLLGTNNMSGSAVKNSILASRIKN</sequence>
<feature type="transmembrane region" description="Helical" evidence="2">
    <location>
        <begin position="156"/>
        <end position="174"/>
    </location>
</feature>
<accession>A0A7W7ZQ19</accession>
<reference evidence="3 4" key="1">
    <citation type="submission" date="2020-08" db="EMBL/GenBank/DDBJ databases">
        <title>Genomic Encyclopedia of Type Strains, Phase IV (KMG-V): Genome sequencing to study the core and pangenomes of soil and plant-associated prokaryotes.</title>
        <authorList>
            <person name="Whitman W."/>
        </authorList>
    </citation>
    <scope>NUCLEOTIDE SEQUENCE [LARGE SCALE GENOMIC DNA]</scope>
    <source>
        <strain evidence="3 4">X5P3</strain>
    </source>
</reference>
<keyword evidence="2" id="KW-0812">Transmembrane</keyword>
<evidence type="ECO:0000313" key="3">
    <source>
        <dbReference type="EMBL" id="MBB5063657.1"/>
    </source>
</evidence>